<keyword evidence="2" id="KW-1185">Reference proteome</keyword>
<dbReference type="KEGG" id="ovi:T265_01764"/>
<dbReference type="Proteomes" id="UP000054324">
    <property type="component" value="Unassembled WGS sequence"/>
</dbReference>
<dbReference type="RefSeq" id="XP_009164118.1">
    <property type="nucleotide sequence ID" value="XM_009165854.1"/>
</dbReference>
<dbReference type="EMBL" id="KL596637">
    <property type="protein sequence ID" value="KER32147.1"/>
    <property type="molecule type" value="Genomic_DNA"/>
</dbReference>
<dbReference type="CTD" id="20315952"/>
<evidence type="ECO:0000313" key="1">
    <source>
        <dbReference type="EMBL" id="KER32147.1"/>
    </source>
</evidence>
<sequence length="162" mass="17762">MMNSRCSMENTADYSRYCSGIRSLINTSRRTQDTVTKRLDLIVVWRRCLLSSTGLCGFKSISTVLDNAPVVTVNRWALGVCGFWGRPFLTRPSGRQGSNAASMNMDMLVACGKHLPSHSCRRCLAATPPEGSTRAGMAPGCPSLDTKSRDTEIGFEAQTFWS</sequence>
<name>A0A075A1Q7_OPIVI</name>
<organism evidence="1 2">
    <name type="scientific">Opisthorchis viverrini</name>
    <name type="common">Southeast Asian liver fluke</name>
    <dbReference type="NCBI Taxonomy" id="6198"/>
    <lineage>
        <taxon>Eukaryota</taxon>
        <taxon>Metazoa</taxon>
        <taxon>Spiralia</taxon>
        <taxon>Lophotrochozoa</taxon>
        <taxon>Platyhelminthes</taxon>
        <taxon>Trematoda</taxon>
        <taxon>Digenea</taxon>
        <taxon>Opisthorchiida</taxon>
        <taxon>Opisthorchiata</taxon>
        <taxon>Opisthorchiidae</taxon>
        <taxon>Opisthorchis</taxon>
    </lineage>
</organism>
<reference evidence="1 2" key="1">
    <citation type="submission" date="2013-11" db="EMBL/GenBank/DDBJ databases">
        <title>Opisthorchis viverrini - life in the bile duct.</title>
        <authorList>
            <person name="Young N.D."/>
            <person name="Nagarajan N."/>
            <person name="Lin S.J."/>
            <person name="Korhonen P.K."/>
            <person name="Jex A.R."/>
            <person name="Hall R.S."/>
            <person name="Safavi-Hemami H."/>
            <person name="Kaewkong W."/>
            <person name="Bertrand D."/>
            <person name="Gao S."/>
            <person name="Seet Q."/>
            <person name="Wongkham S."/>
            <person name="Teh B.T."/>
            <person name="Wongkham C."/>
            <person name="Intapan P.M."/>
            <person name="Maleewong W."/>
            <person name="Yang X."/>
            <person name="Hu M."/>
            <person name="Wang Z."/>
            <person name="Hofmann A."/>
            <person name="Sternberg P.W."/>
            <person name="Tan P."/>
            <person name="Wang J."/>
            <person name="Gasser R.B."/>
        </authorList>
    </citation>
    <scope>NUCLEOTIDE SEQUENCE [LARGE SCALE GENOMIC DNA]</scope>
</reference>
<gene>
    <name evidence="1" type="ORF">T265_01764</name>
</gene>
<dbReference type="GeneID" id="20315952"/>
<evidence type="ECO:0000313" key="2">
    <source>
        <dbReference type="Proteomes" id="UP000054324"/>
    </source>
</evidence>
<accession>A0A075A1Q7</accession>
<proteinExistence type="predicted"/>
<dbReference type="AlphaFoldDB" id="A0A075A1Q7"/>
<protein>
    <submittedName>
        <fullName evidence="1">Uncharacterized protein</fullName>
    </submittedName>
</protein>
<dbReference type="OrthoDB" id="247013at2759"/>